<feature type="domain" description="Chromatin assembly factor 1 subunit A dimerization" evidence="6">
    <location>
        <begin position="2"/>
        <end position="48"/>
    </location>
</feature>
<keyword evidence="4" id="KW-0539">Nucleus</keyword>
<organism evidence="7 8">
    <name type="scientific">Megaselia scalaris</name>
    <name type="common">Humpbacked fly</name>
    <name type="synonym">Phora scalaris</name>
    <dbReference type="NCBI Taxonomy" id="36166"/>
    <lineage>
        <taxon>Eukaryota</taxon>
        <taxon>Metazoa</taxon>
        <taxon>Ecdysozoa</taxon>
        <taxon>Arthropoda</taxon>
        <taxon>Hexapoda</taxon>
        <taxon>Insecta</taxon>
        <taxon>Pterygota</taxon>
        <taxon>Neoptera</taxon>
        <taxon>Endopterygota</taxon>
        <taxon>Diptera</taxon>
        <taxon>Brachycera</taxon>
        <taxon>Muscomorpha</taxon>
        <taxon>Platypezoidea</taxon>
        <taxon>Phoridae</taxon>
        <taxon>Megaseliini</taxon>
        <taxon>Megaselia</taxon>
    </lineage>
</organism>
<dbReference type="GO" id="GO:0033186">
    <property type="term" value="C:CAF-1 complex"/>
    <property type="evidence" value="ECO:0007669"/>
    <property type="project" value="TreeGrafter"/>
</dbReference>
<name>T1H0N1_MEGSC</name>
<reference evidence="8" key="1">
    <citation type="submission" date="2013-02" db="EMBL/GenBank/DDBJ databases">
        <authorList>
            <person name="Hughes D."/>
        </authorList>
    </citation>
    <scope>NUCLEOTIDE SEQUENCE</scope>
    <source>
        <strain>Durham</strain>
        <strain evidence="8">NC isolate 2 -- Noor lab</strain>
    </source>
</reference>
<dbReference type="InterPro" id="IPR022043">
    <property type="entry name" value="CAF1A_DD"/>
</dbReference>
<evidence type="ECO:0000256" key="5">
    <source>
        <dbReference type="SAM" id="MobiDB-lite"/>
    </source>
</evidence>
<dbReference type="Pfam" id="PF12253">
    <property type="entry name" value="CAF1A_dimeriz"/>
    <property type="match status" value="1"/>
</dbReference>
<dbReference type="STRING" id="36166.T1H0N1"/>
<evidence type="ECO:0000256" key="2">
    <source>
        <dbReference type="ARBA" id="ARBA00022763"/>
    </source>
</evidence>
<keyword evidence="2" id="KW-0227">DNA damage</keyword>
<dbReference type="EMBL" id="CAQQ02112545">
    <property type="status" value="NOT_ANNOTATED_CDS"/>
    <property type="molecule type" value="Genomic_DNA"/>
</dbReference>
<evidence type="ECO:0000256" key="1">
    <source>
        <dbReference type="ARBA" id="ARBA00004123"/>
    </source>
</evidence>
<evidence type="ECO:0000259" key="6">
    <source>
        <dbReference type="Pfam" id="PF12253"/>
    </source>
</evidence>
<dbReference type="GO" id="GO:0006334">
    <property type="term" value="P:nucleosome assembly"/>
    <property type="evidence" value="ECO:0007669"/>
    <property type="project" value="TreeGrafter"/>
</dbReference>
<feature type="compositionally biased region" description="Basic and acidic residues" evidence="5">
    <location>
        <begin position="1"/>
        <end position="12"/>
    </location>
</feature>
<feature type="region of interest" description="Disordered" evidence="5">
    <location>
        <begin position="141"/>
        <end position="167"/>
    </location>
</feature>
<accession>T1H0N1</accession>
<keyword evidence="8" id="KW-1185">Reference proteome</keyword>
<feature type="compositionally biased region" description="Acidic residues" evidence="5">
    <location>
        <begin position="146"/>
        <end position="155"/>
    </location>
</feature>
<proteinExistence type="predicted"/>
<evidence type="ECO:0000256" key="3">
    <source>
        <dbReference type="ARBA" id="ARBA00023204"/>
    </source>
</evidence>
<protein>
    <recommendedName>
        <fullName evidence="6">Chromatin assembly factor 1 subunit A dimerization domain-containing protein</fullName>
    </recommendedName>
</protein>
<dbReference type="GO" id="GO:0006281">
    <property type="term" value="P:DNA repair"/>
    <property type="evidence" value="ECO:0007669"/>
    <property type="project" value="UniProtKB-KW"/>
</dbReference>
<feature type="compositionally biased region" description="Basic and acidic residues" evidence="5">
    <location>
        <begin position="34"/>
        <end position="43"/>
    </location>
</feature>
<keyword evidence="3" id="KW-0234">DNA repair</keyword>
<dbReference type="GO" id="GO:0005634">
    <property type="term" value="C:nucleus"/>
    <property type="evidence" value="ECO:0007669"/>
    <property type="project" value="UniProtKB-SubCell"/>
</dbReference>
<reference evidence="7" key="2">
    <citation type="submission" date="2015-06" db="UniProtKB">
        <authorList>
            <consortium name="EnsemblMetazoa"/>
        </authorList>
    </citation>
    <scope>IDENTIFICATION</scope>
</reference>
<evidence type="ECO:0000313" key="7">
    <source>
        <dbReference type="EnsemblMetazoa" id="MESCA009712-PA"/>
    </source>
</evidence>
<feature type="region of interest" description="Disordered" evidence="5">
    <location>
        <begin position="1"/>
        <end position="88"/>
    </location>
</feature>
<dbReference type="Proteomes" id="UP000015102">
    <property type="component" value="Unassembled WGS sequence"/>
</dbReference>
<evidence type="ECO:0000313" key="8">
    <source>
        <dbReference type="Proteomes" id="UP000015102"/>
    </source>
</evidence>
<dbReference type="HOGENOM" id="CLU_1340507_0_0_1"/>
<dbReference type="PANTHER" id="PTHR15272:SF0">
    <property type="entry name" value="CHROMATIN ASSEMBLY FACTOR 1 SUBUNIT A"/>
    <property type="match status" value="1"/>
</dbReference>
<feature type="compositionally biased region" description="Acidic residues" evidence="5">
    <location>
        <begin position="16"/>
        <end position="30"/>
    </location>
</feature>
<sequence length="205" mass="23944">IGPTKPFEKDPNFFDYEIDSDDEWEEEEPGESLHGSDDEKDKESEDDDYDIDNKWLVPHGHLSDEELGDEEMEDTSREAQKAKLKVMQQEFDQKMKKKTEKLKPRLIGVIWADENGNKPESCPDVIWESLSKRAMIFSEIPPLEEPKEEVDESEEASISSTPPPQRLEFNDELIKDLTRLVYHNNNSKQFLINEFIAFSCKKYEI</sequence>
<dbReference type="EnsemblMetazoa" id="MESCA009712-RA">
    <property type="protein sequence ID" value="MESCA009712-PA"/>
    <property type="gene ID" value="MESCA009712"/>
</dbReference>
<evidence type="ECO:0000256" key="4">
    <source>
        <dbReference type="ARBA" id="ARBA00023242"/>
    </source>
</evidence>
<dbReference type="AlphaFoldDB" id="T1H0N1"/>
<comment type="subcellular location">
    <subcellularLocation>
        <location evidence="1">Nucleus</location>
    </subcellularLocation>
</comment>
<dbReference type="PANTHER" id="PTHR15272">
    <property type="entry name" value="CHROMATIN ASSEMBLY FACTOR 1 SUBUNIT A CAF-1 SUBUNIT A"/>
    <property type="match status" value="1"/>
</dbReference>